<dbReference type="PANTHER" id="PTHR10091:SF0">
    <property type="entry name" value="GALACTOSE MUTAROTASE"/>
    <property type="match status" value="1"/>
</dbReference>
<feature type="active site" description="Proton acceptor" evidence="12">
    <location>
        <position position="348"/>
    </location>
</feature>
<dbReference type="InterPro" id="IPR014718">
    <property type="entry name" value="GH-type_carb-bd"/>
</dbReference>
<dbReference type="SUPFAM" id="SSF74650">
    <property type="entry name" value="Galactose mutarotase-like"/>
    <property type="match status" value="1"/>
</dbReference>
<evidence type="ECO:0000256" key="13">
    <source>
        <dbReference type="PIRSR" id="PIRSR005096-2"/>
    </source>
</evidence>
<reference evidence="16 17" key="1">
    <citation type="submission" date="2019-08" db="EMBL/GenBank/DDBJ databases">
        <title>Pedobacter sp. nov., isolated from Han river, South Korea.</title>
        <authorList>
            <person name="Lee D.-H."/>
            <person name="Kim Y.-S."/>
            <person name="Hwang E.-M."/>
            <person name="Le Tran T.C."/>
            <person name="Cha C.-J."/>
        </authorList>
    </citation>
    <scope>NUCLEOTIDE SEQUENCE [LARGE SCALE GENOMIC DNA]</scope>
    <source>
        <strain evidence="16 17">CJ43</strain>
    </source>
</reference>
<evidence type="ECO:0000256" key="7">
    <source>
        <dbReference type="ARBA" id="ARBA00022553"/>
    </source>
</evidence>
<comment type="similarity">
    <text evidence="4 11">Belongs to the aldose epimerase family.</text>
</comment>
<dbReference type="GO" id="GO:0033499">
    <property type="term" value="P:galactose catabolic process via UDP-galactose, Leloir pathway"/>
    <property type="evidence" value="ECO:0007669"/>
    <property type="project" value="TreeGrafter"/>
</dbReference>
<dbReference type="GO" id="GO:0005737">
    <property type="term" value="C:cytoplasm"/>
    <property type="evidence" value="ECO:0007669"/>
    <property type="project" value="UniProtKB-SubCell"/>
</dbReference>
<dbReference type="PROSITE" id="PS51257">
    <property type="entry name" value="PROKAR_LIPOPROTEIN"/>
    <property type="match status" value="1"/>
</dbReference>
<evidence type="ECO:0000256" key="14">
    <source>
        <dbReference type="PIRSR" id="PIRSR005096-3"/>
    </source>
</evidence>
<evidence type="ECO:0000313" key="16">
    <source>
        <dbReference type="EMBL" id="QEK53208.1"/>
    </source>
</evidence>
<name>A0A5C0VKC6_9SPHI</name>
<evidence type="ECO:0000256" key="9">
    <source>
        <dbReference type="ARBA" id="ARBA00023235"/>
    </source>
</evidence>
<evidence type="ECO:0000256" key="10">
    <source>
        <dbReference type="ARBA" id="ARBA00023277"/>
    </source>
</evidence>
<evidence type="ECO:0000256" key="3">
    <source>
        <dbReference type="ARBA" id="ARBA00005028"/>
    </source>
</evidence>
<dbReference type="UniPathway" id="UPA00242"/>
<accession>A0A5C0VKC6</accession>
<comment type="pathway">
    <text evidence="3 11">Carbohydrate metabolism; hexose metabolism.</text>
</comment>
<evidence type="ECO:0000256" key="5">
    <source>
        <dbReference type="ARBA" id="ARBA00011245"/>
    </source>
</evidence>
<feature type="signal peptide" evidence="15">
    <location>
        <begin position="1"/>
        <end position="18"/>
    </location>
</feature>
<dbReference type="NCBIfam" id="NF008277">
    <property type="entry name" value="PRK11055.1"/>
    <property type="match status" value="1"/>
</dbReference>
<comment type="subunit">
    <text evidence="5">Monomer.</text>
</comment>
<keyword evidence="7" id="KW-0597">Phosphoprotein</keyword>
<proteinExistence type="inferred from homology"/>
<dbReference type="EMBL" id="CP043329">
    <property type="protein sequence ID" value="QEK53208.1"/>
    <property type="molecule type" value="Genomic_DNA"/>
</dbReference>
<dbReference type="FunFam" id="2.70.98.10:FF:000003">
    <property type="entry name" value="Aldose 1-epimerase"/>
    <property type="match status" value="1"/>
</dbReference>
<dbReference type="AlphaFoldDB" id="A0A5C0VKC6"/>
<dbReference type="Gene3D" id="2.70.98.10">
    <property type="match status" value="1"/>
</dbReference>
<dbReference type="PANTHER" id="PTHR10091">
    <property type="entry name" value="ALDOSE-1-EPIMERASE"/>
    <property type="match status" value="1"/>
</dbReference>
<evidence type="ECO:0000256" key="15">
    <source>
        <dbReference type="SAM" id="SignalP"/>
    </source>
</evidence>
<dbReference type="PIRSF" id="PIRSF005096">
    <property type="entry name" value="GALM"/>
    <property type="match status" value="1"/>
</dbReference>
<evidence type="ECO:0000256" key="11">
    <source>
        <dbReference type="PIRNR" id="PIRNR005096"/>
    </source>
</evidence>
<keyword evidence="8" id="KW-0106">Calcium</keyword>
<dbReference type="CDD" id="cd09019">
    <property type="entry name" value="galactose_mutarotase_like"/>
    <property type="match status" value="1"/>
</dbReference>
<dbReference type="GO" id="GO:0006006">
    <property type="term" value="P:glucose metabolic process"/>
    <property type="evidence" value="ECO:0007669"/>
    <property type="project" value="TreeGrafter"/>
</dbReference>
<feature type="chain" id="PRO_5022673788" description="Aldose 1-epimerase" evidence="15">
    <location>
        <begin position="19"/>
        <end position="382"/>
    </location>
</feature>
<evidence type="ECO:0000256" key="4">
    <source>
        <dbReference type="ARBA" id="ARBA00006206"/>
    </source>
</evidence>
<sequence length="382" mass="42623">MNILKISFMVMLASLIYACQQPKTTQNSTQEQLPHYAAAFDTLIDGKEVKCYQLINKNKMKAVFTNYGGRLVSLLIPTQDTSFVDVVVGFKSIDDYITSTEPYFGATIGRYGNRIAKGKFSIDGVNYQLAINNPPNSLHGGKKGFQYVAWDAKQIDNQTLELSYLSPDMEEGYPGNLAVKVIYKLNDDNELMMQYEASTDKKTVVNLTNHAFFNLNGEGSGDILNHQLQINAKAFTPVDSTLIPTGEIALVKNTPFDFTELTAIGASINLPDEQLKNGKGYDHNYVLQSKPSEKMILAAKVIGNKTSITMEVFTTEPGLQFYSGNFMMGKNIFKSGARDDFRTAFCLETQHFPDAPNQPAFPSTLLKPGELYKTQSKYRFSW</sequence>
<evidence type="ECO:0000256" key="1">
    <source>
        <dbReference type="ARBA" id="ARBA00001913"/>
    </source>
</evidence>
<keyword evidence="15" id="KW-0732">Signal</keyword>
<dbReference type="KEGG" id="pej:FYC62_02795"/>
<dbReference type="InterPro" id="IPR011013">
    <property type="entry name" value="Gal_mutarotase_sf_dom"/>
</dbReference>
<dbReference type="Proteomes" id="UP000323653">
    <property type="component" value="Chromosome"/>
</dbReference>
<feature type="active site" description="Proton donor" evidence="12">
    <location>
        <position position="210"/>
    </location>
</feature>
<protein>
    <recommendedName>
        <fullName evidence="11">Aldose 1-epimerase</fullName>
        <ecNumber evidence="11">5.1.3.3</ecNumber>
    </recommendedName>
</protein>
<dbReference type="GO" id="GO:0004034">
    <property type="term" value="F:aldose 1-epimerase activity"/>
    <property type="evidence" value="ECO:0007669"/>
    <property type="project" value="UniProtKB-EC"/>
</dbReference>
<evidence type="ECO:0000256" key="2">
    <source>
        <dbReference type="ARBA" id="ARBA00004496"/>
    </source>
</evidence>
<evidence type="ECO:0000256" key="8">
    <source>
        <dbReference type="ARBA" id="ARBA00022837"/>
    </source>
</evidence>
<keyword evidence="10 11" id="KW-0119">Carbohydrate metabolism</keyword>
<organism evidence="16 17">
    <name type="scientific">Pedobacter aquae</name>
    <dbReference type="NCBI Taxonomy" id="2605747"/>
    <lineage>
        <taxon>Bacteria</taxon>
        <taxon>Pseudomonadati</taxon>
        <taxon>Bacteroidota</taxon>
        <taxon>Sphingobacteriia</taxon>
        <taxon>Sphingobacteriales</taxon>
        <taxon>Sphingobacteriaceae</taxon>
        <taxon>Pedobacter</taxon>
    </lineage>
</organism>
<comment type="cofactor">
    <cofactor evidence="1">
        <name>Ca(2+)</name>
        <dbReference type="ChEBI" id="CHEBI:29108"/>
    </cofactor>
</comment>
<comment type="subcellular location">
    <subcellularLocation>
        <location evidence="2">Cytoplasm</location>
    </subcellularLocation>
</comment>
<dbReference type="EC" id="5.1.3.3" evidence="11"/>
<keyword evidence="17" id="KW-1185">Reference proteome</keyword>
<dbReference type="Pfam" id="PF01263">
    <property type="entry name" value="Aldose_epim"/>
    <property type="match status" value="1"/>
</dbReference>
<evidence type="ECO:0000256" key="12">
    <source>
        <dbReference type="PIRSR" id="PIRSR005096-1"/>
    </source>
</evidence>
<evidence type="ECO:0000256" key="6">
    <source>
        <dbReference type="ARBA" id="ARBA00022490"/>
    </source>
</evidence>
<evidence type="ECO:0000313" key="17">
    <source>
        <dbReference type="Proteomes" id="UP000323653"/>
    </source>
</evidence>
<dbReference type="InterPro" id="IPR015443">
    <property type="entry name" value="Aldose_1-epimerase"/>
</dbReference>
<gene>
    <name evidence="16" type="ORF">FYC62_02795</name>
</gene>
<dbReference type="InterPro" id="IPR047215">
    <property type="entry name" value="Galactose_mutarotase-like"/>
</dbReference>
<feature type="binding site" evidence="14">
    <location>
        <begin position="113"/>
        <end position="114"/>
    </location>
    <ligand>
        <name>beta-D-galactose</name>
        <dbReference type="ChEBI" id="CHEBI:27667"/>
    </ligand>
</feature>
<comment type="catalytic activity">
    <reaction evidence="11">
        <text>alpha-D-glucose = beta-D-glucose</text>
        <dbReference type="Rhea" id="RHEA:10264"/>
        <dbReference type="ChEBI" id="CHEBI:15903"/>
        <dbReference type="ChEBI" id="CHEBI:17925"/>
        <dbReference type="EC" id="5.1.3.3"/>
    </reaction>
</comment>
<keyword evidence="6" id="KW-0963">Cytoplasm</keyword>
<feature type="binding site" evidence="13">
    <location>
        <position position="282"/>
    </location>
    <ligand>
        <name>beta-D-galactose</name>
        <dbReference type="ChEBI" id="CHEBI:27667"/>
    </ligand>
</feature>
<dbReference type="InterPro" id="IPR008183">
    <property type="entry name" value="Aldose_1/G6P_1-epimerase"/>
</dbReference>
<keyword evidence="9 11" id="KW-0413">Isomerase</keyword>
<dbReference type="GO" id="GO:0030246">
    <property type="term" value="F:carbohydrate binding"/>
    <property type="evidence" value="ECO:0007669"/>
    <property type="project" value="InterPro"/>
</dbReference>